<evidence type="ECO:0000256" key="1">
    <source>
        <dbReference type="ARBA" id="ARBA00004651"/>
    </source>
</evidence>
<evidence type="ECO:0000259" key="9">
    <source>
        <dbReference type="Pfam" id="PF12704"/>
    </source>
</evidence>
<comment type="caution">
    <text evidence="10">The sequence shown here is derived from an EMBL/GenBank/DDBJ whole genome shotgun (WGS) entry which is preliminary data.</text>
</comment>
<dbReference type="PANTHER" id="PTHR30489:SF0">
    <property type="entry name" value="LIPOPROTEIN-RELEASING SYSTEM TRANSMEMBRANE PROTEIN LOLE"/>
    <property type="match status" value="1"/>
</dbReference>
<dbReference type="InterPro" id="IPR003838">
    <property type="entry name" value="ABC3_permease_C"/>
</dbReference>
<feature type="domain" description="MacB-like periplasmic core" evidence="9">
    <location>
        <begin position="19"/>
        <end position="222"/>
    </location>
</feature>
<keyword evidence="4 7" id="KW-0812">Transmembrane</keyword>
<evidence type="ECO:0000313" key="10">
    <source>
        <dbReference type="EMBL" id="HEG91147.1"/>
    </source>
</evidence>
<dbReference type="Pfam" id="PF02687">
    <property type="entry name" value="FtsX"/>
    <property type="match status" value="2"/>
</dbReference>
<evidence type="ECO:0000259" key="8">
    <source>
        <dbReference type="Pfam" id="PF02687"/>
    </source>
</evidence>
<gene>
    <name evidence="10" type="ORF">ENP34_06860</name>
</gene>
<dbReference type="PANTHER" id="PTHR30489">
    <property type="entry name" value="LIPOPROTEIN-RELEASING SYSTEM TRANSMEMBRANE PROTEIN LOLE"/>
    <property type="match status" value="1"/>
</dbReference>
<dbReference type="EMBL" id="DSIY01000164">
    <property type="protein sequence ID" value="HEG91147.1"/>
    <property type="molecule type" value="Genomic_DNA"/>
</dbReference>
<feature type="transmembrane region" description="Helical" evidence="7">
    <location>
        <begin position="747"/>
        <end position="769"/>
    </location>
</feature>
<keyword evidence="3" id="KW-1003">Cell membrane</keyword>
<protein>
    <submittedName>
        <fullName evidence="10">ABC transporter permease</fullName>
    </submittedName>
</protein>
<comment type="similarity">
    <text evidence="2">Belongs to the ABC-4 integral membrane protein family. LolC/E subfamily.</text>
</comment>
<keyword evidence="5 7" id="KW-1133">Transmembrane helix</keyword>
<keyword evidence="6 7" id="KW-0472">Membrane</keyword>
<sequence>MKLSFTKSIRDLTRRPLRTLLTVSGIALGVAALVSINATGHNLAEAQRATYASTSQPDITAFVAQASPSLLSVIERRDNVAAVDSRAIQYTRASSGRGWVSTKLIGVEDFHDIELDVPTLIEGRWPERGEVVFDVTARNLLGIQVGDIVALQPTAADATTYSRVSGFARAPATLDASIGHQALAFAPAADVRRAIGSRYDNAVLIKTLDPGLASATANEIERFLARRGVASSGWTVRDPEAFVGSRELTTLLVLLEAFSVLGIVISTFLVANTMAAIMIEERRQIGVLKALGAGRRDILLVYLPVALTFGLLGAAGGLLAGVFGGQAITSYLAGLTGLVLPPLSIRWADLALALSSGLIVSLGAALVPAWGAVRLPASQSLATPGIIAEARRGLLHRLGVRATGWRLIALLGWRNLPRRPARTWITASVVAVAVAAFVASQAVTQSVSLTVDQLYARYRSDGWIFFHRPADPALARELEATPSVVAAEPWARASGALGSVRTDIWGIPAASQIYRPRLVAGHWLRADRPMPAVLTRNLAERADAQVGSIRRLDIDDRAVLVKVVGIVDDESTYLGATTTGKVFMRFEDLQRLRGQNGRASLFGIQLRDGAPAAVDQALAQLEQRYRAFRPLTLAFYQDQQVARQVIAILTLLLRTVVIIVALVGLFGIANTLLLNLAERRREFGILRALGAAAGQVFTVVVNEGLGLAAIGYAAGLAVGYPLARYLVDLTGHQLFRLSFTLSPAPYILALMLALLATAIGSSAPGLLAARLRPVEVLRYE</sequence>
<dbReference type="InterPro" id="IPR025857">
    <property type="entry name" value="MacB_PCD"/>
</dbReference>
<accession>A0A831T8H4</accession>
<evidence type="ECO:0000256" key="6">
    <source>
        <dbReference type="ARBA" id="ARBA00023136"/>
    </source>
</evidence>
<feature type="transmembrane region" description="Helical" evidence="7">
    <location>
        <begin position="299"/>
        <end position="323"/>
    </location>
</feature>
<dbReference type="GO" id="GO:0098797">
    <property type="term" value="C:plasma membrane protein complex"/>
    <property type="evidence" value="ECO:0007669"/>
    <property type="project" value="TreeGrafter"/>
</dbReference>
<evidence type="ECO:0000256" key="4">
    <source>
        <dbReference type="ARBA" id="ARBA00022692"/>
    </source>
</evidence>
<organism evidence="10">
    <name type="scientific">Thermorudis peleae</name>
    <dbReference type="NCBI Taxonomy" id="1382356"/>
    <lineage>
        <taxon>Bacteria</taxon>
        <taxon>Pseudomonadati</taxon>
        <taxon>Thermomicrobiota</taxon>
        <taxon>Thermomicrobia</taxon>
        <taxon>Thermomicrobia incertae sedis</taxon>
        <taxon>Thermorudis</taxon>
    </lineage>
</organism>
<feature type="transmembrane region" description="Helical" evidence="7">
    <location>
        <begin position="350"/>
        <end position="373"/>
    </location>
</feature>
<feature type="domain" description="MacB-like periplasmic core" evidence="9">
    <location>
        <begin position="423"/>
        <end position="620"/>
    </location>
</feature>
<evidence type="ECO:0000256" key="3">
    <source>
        <dbReference type="ARBA" id="ARBA00022475"/>
    </source>
</evidence>
<feature type="transmembrane region" description="Helical" evidence="7">
    <location>
        <begin position="251"/>
        <end position="279"/>
    </location>
</feature>
<evidence type="ECO:0000256" key="5">
    <source>
        <dbReference type="ARBA" id="ARBA00022989"/>
    </source>
</evidence>
<dbReference type="Pfam" id="PF12704">
    <property type="entry name" value="MacB_PCD"/>
    <property type="match status" value="2"/>
</dbReference>
<feature type="domain" description="ABC3 transporter permease C-terminal" evidence="8">
    <location>
        <begin position="656"/>
        <end position="771"/>
    </location>
</feature>
<evidence type="ECO:0000256" key="7">
    <source>
        <dbReference type="SAM" id="Phobius"/>
    </source>
</evidence>
<comment type="subcellular location">
    <subcellularLocation>
        <location evidence="1">Cell membrane</location>
        <topology evidence="1">Multi-pass membrane protein</topology>
    </subcellularLocation>
</comment>
<feature type="domain" description="ABC3 transporter permease C-terminal" evidence="8">
    <location>
        <begin position="257"/>
        <end position="376"/>
    </location>
</feature>
<proteinExistence type="inferred from homology"/>
<feature type="transmembrane region" description="Helical" evidence="7">
    <location>
        <begin position="645"/>
        <end position="673"/>
    </location>
</feature>
<dbReference type="InterPro" id="IPR051447">
    <property type="entry name" value="Lipoprotein-release_system"/>
</dbReference>
<name>A0A831T8H4_9BACT</name>
<evidence type="ECO:0000256" key="2">
    <source>
        <dbReference type="ARBA" id="ARBA00005236"/>
    </source>
</evidence>
<dbReference type="AlphaFoldDB" id="A0A831T8H4"/>
<feature type="transmembrane region" description="Helical" evidence="7">
    <location>
        <begin position="707"/>
        <end position="727"/>
    </location>
</feature>
<reference evidence="10" key="1">
    <citation type="journal article" date="2020" name="mSystems">
        <title>Genome- and Community-Level Interaction Insights into Carbon Utilization and Element Cycling Functions of Hydrothermarchaeota in Hydrothermal Sediment.</title>
        <authorList>
            <person name="Zhou Z."/>
            <person name="Liu Y."/>
            <person name="Xu W."/>
            <person name="Pan J."/>
            <person name="Luo Z.H."/>
            <person name="Li M."/>
        </authorList>
    </citation>
    <scope>NUCLEOTIDE SEQUENCE [LARGE SCALE GENOMIC DNA]</scope>
    <source>
        <strain evidence="10">SpSt-210</strain>
    </source>
</reference>
<dbReference type="GO" id="GO:0044874">
    <property type="term" value="P:lipoprotein localization to outer membrane"/>
    <property type="evidence" value="ECO:0007669"/>
    <property type="project" value="TreeGrafter"/>
</dbReference>